<dbReference type="InParanoid" id="A0A6P8YRV2"/>
<evidence type="ECO:0000259" key="5">
    <source>
        <dbReference type="PROSITE" id="PS51034"/>
    </source>
</evidence>
<dbReference type="Pfam" id="PF00024">
    <property type="entry name" value="PAN_1"/>
    <property type="match status" value="2"/>
</dbReference>
<evidence type="ECO:0000256" key="1">
    <source>
        <dbReference type="SAM" id="MobiDB-lite"/>
    </source>
</evidence>
<organism evidence="7">
    <name type="scientific">Thrips palmi</name>
    <name type="common">Melon thrips</name>
    <dbReference type="NCBI Taxonomy" id="161013"/>
    <lineage>
        <taxon>Eukaryota</taxon>
        <taxon>Metazoa</taxon>
        <taxon>Ecdysozoa</taxon>
        <taxon>Arthropoda</taxon>
        <taxon>Hexapoda</taxon>
        <taxon>Insecta</taxon>
        <taxon>Pterygota</taxon>
        <taxon>Neoptera</taxon>
        <taxon>Paraneoptera</taxon>
        <taxon>Thysanoptera</taxon>
        <taxon>Terebrantia</taxon>
        <taxon>Thripoidea</taxon>
        <taxon>Thripidae</taxon>
        <taxon>Thrips</taxon>
    </lineage>
</organism>
<dbReference type="GO" id="GO:0009653">
    <property type="term" value="P:anatomical structure morphogenesis"/>
    <property type="evidence" value="ECO:0007669"/>
    <property type="project" value="TreeGrafter"/>
</dbReference>
<proteinExistence type="predicted"/>
<keyword evidence="3" id="KW-0732">Signal</keyword>
<dbReference type="FunCoup" id="A0A6P8YRV2">
    <property type="interactions" value="22"/>
</dbReference>
<dbReference type="Gene3D" id="3.50.4.10">
    <property type="entry name" value="Hepatocyte Growth Factor"/>
    <property type="match status" value="1"/>
</dbReference>
<dbReference type="PANTHER" id="PTHR47327:SF8">
    <property type="entry name" value="FI17836P1"/>
    <property type="match status" value="1"/>
</dbReference>
<reference evidence="7" key="1">
    <citation type="submission" date="2025-08" db="UniProtKB">
        <authorList>
            <consortium name="RefSeq"/>
        </authorList>
    </citation>
    <scope>IDENTIFICATION</scope>
    <source>
        <tissue evidence="7">Total insect</tissue>
    </source>
</reference>
<dbReference type="GeneID" id="117644603"/>
<keyword evidence="6" id="KW-1185">Reference proteome</keyword>
<feature type="transmembrane region" description="Helical" evidence="2">
    <location>
        <begin position="681"/>
        <end position="706"/>
    </location>
</feature>
<dbReference type="InterPro" id="IPR052774">
    <property type="entry name" value="Celegans_DevNeuronal_Protein"/>
</dbReference>
<evidence type="ECO:0000256" key="3">
    <source>
        <dbReference type="SAM" id="SignalP"/>
    </source>
</evidence>
<feature type="signal peptide" evidence="3">
    <location>
        <begin position="1"/>
        <end position="30"/>
    </location>
</feature>
<feature type="region of interest" description="Disordered" evidence="1">
    <location>
        <begin position="361"/>
        <end position="387"/>
    </location>
</feature>
<evidence type="ECO:0000256" key="2">
    <source>
        <dbReference type="SAM" id="Phobius"/>
    </source>
</evidence>
<dbReference type="InterPro" id="IPR001507">
    <property type="entry name" value="ZP_dom"/>
</dbReference>
<evidence type="ECO:0000313" key="7">
    <source>
        <dbReference type="RefSeq" id="XP_034240095.1"/>
    </source>
</evidence>
<sequence length="740" mass="78785">MTTRRAGGPAGGRDVLAVLHRPLLALLAMAAPLAAVGQQSCPPEYDTWVKMTALVPVTLAPHYRVFMYASPGNAVTAECYNRCRESADCRAFLVDHARSACFRVSRLSPNSWDQPGDTPVTAAPASTYFERACIDMRGAANRCAGRAWAAERVPGYELVGWDRLTIAGSVSRAECLQECLKPKDGWECRSARWDSRTGACYLSSEDRRSQPDSFRAGSWGVEYLENQCAEPVSAAASCAYQEFTNVSLIIADLQITGLDREQCQARCDAETNFRCRGYSLRPPEPGRGVAWLCVLHGDDTISVGPSALYPLPGALYAERAACIDLRVSCSRRVMTVTLQSAGPFQGRLFVMGRSDYCGAEGRGATSTSLTLPLDPDPNPPRLPGPAGPGVNERCGLRLARAFGETNRTLVSAVVVVQRNPIIQTRGDRAVRVGCILTGEDNPPQNLTLGASIAVASPEVENNGTAILNVSSTAPTVRLRITDQSGREQPLHETQLGDTLQLRVDVTPDSSPWGVRATHLVASSADGQDSYLLLDSRGCPPDPHTFPGLRPVQPGSRSLAATFRAFKFPSSALVRFGLKVNFCRGGCAPVNCGAGIQSGGRRRRAGSTLAPTPFTTSTTTPAALAAAVPEDVEFPMQLAIVVHSPRVVAASAGSAGSGIITLDNVNGADPASRADDTVCMSGGALVALAAGALLLQAVILVVCCVGARRHIKNHIKMEQQAYTNPAWTAAAEDRRVTWADQ</sequence>
<dbReference type="AlphaFoldDB" id="A0A6P8YRV2"/>
<dbReference type="KEGG" id="tpal:117644603"/>
<evidence type="ECO:0000313" key="6">
    <source>
        <dbReference type="Proteomes" id="UP000515158"/>
    </source>
</evidence>
<feature type="domain" description="Apple" evidence="4">
    <location>
        <begin position="41"/>
        <end position="133"/>
    </location>
</feature>
<name>A0A6P8YRV2_THRPL</name>
<feature type="domain" description="Apple" evidence="4">
    <location>
        <begin position="238"/>
        <end position="322"/>
    </location>
</feature>
<dbReference type="InterPro" id="IPR003609">
    <property type="entry name" value="Pan_app"/>
</dbReference>
<dbReference type="Proteomes" id="UP000515158">
    <property type="component" value="Unplaced"/>
</dbReference>
<keyword evidence="2" id="KW-0812">Transmembrane</keyword>
<keyword evidence="2" id="KW-0472">Membrane</keyword>
<dbReference type="PANTHER" id="PTHR47327">
    <property type="entry name" value="FI18240P1-RELATED"/>
    <property type="match status" value="1"/>
</dbReference>
<evidence type="ECO:0000259" key="4">
    <source>
        <dbReference type="PROSITE" id="PS50948"/>
    </source>
</evidence>
<feature type="compositionally biased region" description="Pro residues" evidence="1">
    <location>
        <begin position="374"/>
        <end position="386"/>
    </location>
</feature>
<dbReference type="SUPFAM" id="SSF57414">
    <property type="entry name" value="Hairpin loop containing domain-like"/>
    <property type="match status" value="1"/>
</dbReference>
<dbReference type="PROSITE" id="PS51034">
    <property type="entry name" value="ZP_2"/>
    <property type="match status" value="1"/>
</dbReference>
<feature type="domain" description="Apple" evidence="4">
    <location>
        <begin position="143"/>
        <end position="228"/>
    </location>
</feature>
<accession>A0A6P8YRV2</accession>
<protein>
    <submittedName>
        <fullName evidence="7">Uncharacterized protein LOC117644603</fullName>
    </submittedName>
</protein>
<feature type="chain" id="PRO_5028372346" evidence="3">
    <location>
        <begin position="31"/>
        <end position="740"/>
    </location>
</feature>
<dbReference type="RefSeq" id="XP_034240095.1">
    <property type="nucleotide sequence ID" value="XM_034384204.1"/>
</dbReference>
<dbReference type="SMART" id="SM00241">
    <property type="entry name" value="ZP"/>
    <property type="match status" value="1"/>
</dbReference>
<dbReference type="OrthoDB" id="6430118at2759"/>
<dbReference type="CDD" id="cd01099">
    <property type="entry name" value="PAN_AP_HGF"/>
    <property type="match status" value="1"/>
</dbReference>
<keyword evidence="2" id="KW-1133">Transmembrane helix</keyword>
<dbReference type="PROSITE" id="PS50948">
    <property type="entry name" value="PAN"/>
    <property type="match status" value="3"/>
</dbReference>
<gene>
    <name evidence="7" type="primary">LOC117644603</name>
</gene>
<dbReference type="SMART" id="SM00473">
    <property type="entry name" value="PAN_AP"/>
    <property type="match status" value="2"/>
</dbReference>
<feature type="domain" description="ZP" evidence="5">
    <location>
        <begin position="328"/>
        <end position="598"/>
    </location>
</feature>